<dbReference type="PROSITE" id="PS51140">
    <property type="entry name" value="CUE"/>
    <property type="match status" value="1"/>
</dbReference>
<dbReference type="Proteomes" id="UP000887574">
    <property type="component" value="Unplaced"/>
</dbReference>
<dbReference type="InterPro" id="IPR009060">
    <property type="entry name" value="UBA-like_sf"/>
</dbReference>
<keyword evidence="2" id="KW-1185">Reference proteome</keyword>
<dbReference type="Pfam" id="PF02845">
    <property type="entry name" value="CUE"/>
    <property type="match status" value="1"/>
</dbReference>
<reference evidence="3" key="1">
    <citation type="submission" date="2022-11" db="UniProtKB">
        <authorList>
            <consortium name="WormBaseParasite"/>
        </authorList>
    </citation>
    <scope>IDENTIFICATION</scope>
</reference>
<dbReference type="CDD" id="cd14279">
    <property type="entry name" value="CUE"/>
    <property type="match status" value="1"/>
</dbReference>
<evidence type="ECO:0000313" key="2">
    <source>
        <dbReference type="Proteomes" id="UP000887574"/>
    </source>
</evidence>
<dbReference type="AlphaFoldDB" id="A0A915DP81"/>
<evidence type="ECO:0000259" key="1">
    <source>
        <dbReference type="PROSITE" id="PS51140"/>
    </source>
</evidence>
<dbReference type="WBParaSite" id="jg21677">
    <property type="protein sequence ID" value="jg21677"/>
    <property type="gene ID" value="jg21677"/>
</dbReference>
<protein>
    <submittedName>
        <fullName evidence="3">CUE domain-containing protein</fullName>
    </submittedName>
</protein>
<sequence>MASANSTECTLDFGPAMSQFQNMFPDLSPVVIESVLRKRNGDVSLTIDDLLSMTSKNCSSNLPSCSSQTSNFAPSPSNANCQTVNVPAIPDKESQKTAPNCADDEKIALLIQNREFLKYLQQDPQFMREINSELPSHSRRHRISQHSHHRSSASARLLAASRPFDSPHNRCYNQQYEPSYQNIDQADHIPPPAVPNGPIVDFSKGSIPNGPMVDCRKSTANWSQKLKSHLPLVNKSSSRTKPLGLNRLWLKCMQKNHLPQRIILAVMNI</sequence>
<dbReference type="GO" id="GO:0043130">
    <property type="term" value="F:ubiquitin binding"/>
    <property type="evidence" value="ECO:0007669"/>
    <property type="project" value="InterPro"/>
</dbReference>
<name>A0A915DP81_9BILA</name>
<dbReference type="Gene3D" id="1.10.8.10">
    <property type="entry name" value="DNA helicase RuvA subunit, C-terminal domain"/>
    <property type="match status" value="1"/>
</dbReference>
<accession>A0A915DP81</accession>
<dbReference type="PANTHER" id="PTHR13467:SF3">
    <property type="entry name" value="CUE DOMAIN-CONTAINING PROTEIN 1"/>
    <property type="match status" value="1"/>
</dbReference>
<dbReference type="InterPro" id="IPR040192">
    <property type="entry name" value="CUEDC1"/>
</dbReference>
<dbReference type="SUPFAM" id="SSF46934">
    <property type="entry name" value="UBA-like"/>
    <property type="match status" value="1"/>
</dbReference>
<proteinExistence type="predicted"/>
<organism evidence="2 3">
    <name type="scientific">Ditylenchus dipsaci</name>
    <dbReference type="NCBI Taxonomy" id="166011"/>
    <lineage>
        <taxon>Eukaryota</taxon>
        <taxon>Metazoa</taxon>
        <taxon>Ecdysozoa</taxon>
        <taxon>Nematoda</taxon>
        <taxon>Chromadorea</taxon>
        <taxon>Rhabditida</taxon>
        <taxon>Tylenchina</taxon>
        <taxon>Tylenchomorpha</taxon>
        <taxon>Sphaerularioidea</taxon>
        <taxon>Anguinidae</taxon>
        <taxon>Anguininae</taxon>
        <taxon>Ditylenchus</taxon>
    </lineage>
</organism>
<feature type="domain" description="CUE" evidence="1">
    <location>
        <begin position="12"/>
        <end position="55"/>
    </location>
</feature>
<dbReference type="SMART" id="SM00546">
    <property type="entry name" value="CUE"/>
    <property type="match status" value="1"/>
</dbReference>
<evidence type="ECO:0000313" key="3">
    <source>
        <dbReference type="WBParaSite" id="jg21677"/>
    </source>
</evidence>
<dbReference type="InterPro" id="IPR003892">
    <property type="entry name" value="CUE"/>
</dbReference>
<dbReference type="PANTHER" id="PTHR13467">
    <property type="entry name" value="CUE DOMAIN CONTAINING PROTEIN 1"/>
    <property type="match status" value="1"/>
</dbReference>